<proteinExistence type="inferred from homology"/>
<evidence type="ECO:0000256" key="1">
    <source>
        <dbReference type="ARBA" id="ARBA00009282"/>
    </source>
</evidence>
<comment type="function">
    <text evidence="3">Involved in the methylcitric acid cycle. Catalyzes the cleavage of 2-methylisocitrate to yield pyruvate and succinate.</text>
</comment>
<evidence type="ECO:0000313" key="6">
    <source>
        <dbReference type="Proteomes" id="UP000240509"/>
    </source>
</evidence>
<organism evidence="5 6">
    <name type="scientific">Alkalicoccus saliphilus</name>
    <dbReference type="NCBI Taxonomy" id="200989"/>
    <lineage>
        <taxon>Bacteria</taxon>
        <taxon>Bacillati</taxon>
        <taxon>Bacillota</taxon>
        <taxon>Bacilli</taxon>
        <taxon>Bacillales</taxon>
        <taxon>Bacillaceae</taxon>
        <taxon>Alkalicoccus</taxon>
    </lineage>
</organism>
<comment type="similarity">
    <text evidence="1">Belongs to the isocitrate lyase/PEP mutase superfamily. Methylisocitrate lyase family.</text>
</comment>
<dbReference type="InterPro" id="IPR039556">
    <property type="entry name" value="ICL/PEPM"/>
</dbReference>
<dbReference type="CDD" id="cd00377">
    <property type="entry name" value="ICL_PEPM"/>
    <property type="match status" value="1"/>
</dbReference>
<protein>
    <recommendedName>
        <fullName evidence="4">2-methylisocitrate lyase</fullName>
    </recommendedName>
</protein>
<evidence type="ECO:0000256" key="4">
    <source>
        <dbReference type="ARBA" id="ARBA00073849"/>
    </source>
</evidence>
<dbReference type="FunFam" id="3.20.20.60:FF:000009">
    <property type="entry name" value="2-methylisocitrate lyase"/>
    <property type="match status" value="1"/>
</dbReference>
<dbReference type="OrthoDB" id="8629576at2"/>
<dbReference type="PANTHER" id="PTHR42905">
    <property type="entry name" value="PHOSPHOENOLPYRUVATE CARBOXYLASE"/>
    <property type="match status" value="1"/>
</dbReference>
<dbReference type="InterPro" id="IPR040442">
    <property type="entry name" value="Pyrv_kinase-like_dom_sf"/>
</dbReference>
<dbReference type="RefSeq" id="WP_107585658.1">
    <property type="nucleotide sequence ID" value="NZ_PZJJ01000024.1"/>
</dbReference>
<evidence type="ECO:0000313" key="5">
    <source>
        <dbReference type="EMBL" id="PTL38101.1"/>
    </source>
</evidence>
<comment type="catalytic activity">
    <reaction evidence="2">
        <text>3-hydroxybutane-1,2,3-tricarboxylate = pyruvate + succinate</text>
        <dbReference type="Rhea" id="RHEA:57504"/>
        <dbReference type="ChEBI" id="CHEBI:15361"/>
        <dbReference type="ChEBI" id="CHEBI:30031"/>
        <dbReference type="ChEBI" id="CHEBI:141790"/>
    </reaction>
</comment>
<keyword evidence="6" id="KW-1185">Reference proteome</keyword>
<dbReference type="Pfam" id="PF13714">
    <property type="entry name" value="PEP_mutase"/>
    <property type="match status" value="1"/>
</dbReference>
<accession>A0A2T4U3X3</accession>
<comment type="caution">
    <text evidence="5">The sequence shown here is derived from an EMBL/GenBank/DDBJ whole genome shotgun (WGS) entry which is preliminary data.</text>
</comment>
<evidence type="ECO:0000256" key="2">
    <source>
        <dbReference type="ARBA" id="ARBA00051150"/>
    </source>
</evidence>
<evidence type="ECO:0000256" key="3">
    <source>
        <dbReference type="ARBA" id="ARBA00058526"/>
    </source>
</evidence>
<dbReference type="Proteomes" id="UP000240509">
    <property type="component" value="Unassembled WGS sequence"/>
</dbReference>
<gene>
    <name evidence="5" type="ORF">C6Y45_12965</name>
</gene>
<dbReference type="Gene3D" id="3.20.20.60">
    <property type="entry name" value="Phosphoenolpyruvate-binding domains"/>
    <property type="match status" value="1"/>
</dbReference>
<dbReference type="EMBL" id="PZJJ01000024">
    <property type="protein sequence ID" value="PTL38101.1"/>
    <property type="molecule type" value="Genomic_DNA"/>
</dbReference>
<name>A0A2T4U3X3_9BACI</name>
<dbReference type="SUPFAM" id="SSF51621">
    <property type="entry name" value="Phosphoenolpyruvate/pyruvate domain"/>
    <property type="match status" value="1"/>
</dbReference>
<dbReference type="InterPro" id="IPR015813">
    <property type="entry name" value="Pyrv/PenolPyrv_kinase-like_dom"/>
</dbReference>
<sequence length="292" mass="32375">MNRNQQLHDLLTNSNKILVAPGAANALTAHLVEEAGFPAVYVTGAGLSNNVLGVADVGLISFKEVLDQVKYICDAVEIPVIADGDTGFGNAINLVRTVREFEKAGVSAIQLEDQITPKKCGHFTGKQIVSTEEMVNKIKAAVDTRVDNNFKIIARTDARAIDGIDAAIERAQQYIEAGADITFVEAPQTEEEMEKITKSLSNTPQIANMVEHGMTPLKTNDELENLGYRVVLYANFLQRRAVKAMQEALVSLKEHNTTQHMLDDIITMKERNRLTHLEKIKEMEEKYLKLNQ</sequence>
<dbReference type="GO" id="GO:0046421">
    <property type="term" value="F:methylisocitrate lyase activity"/>
    <property type="evidence" value="ECO:0007669"/>
    <property type="project" value="UniProtKB-ARBA"/>
</dbReference>
<dbReference type="AlphaFoldDB" id="A0A2T4U3X3"/>
<reference evidence="5 6" key="1">
    <citation type="submission" date="2018-03" db="EMBL/GenBank/DDBJ databases">
        <title>Alkalicoccus saliphilus sp. nov., isolated from a mineral pool.</title>
        <authorList>
            <person name="Zhao B."/>
        </authorList>
    </citation>
    <scope>NUCLEOTIDE SEQUENCE [LARGE SCALE GENOMIC DNA]</scope>
    <source>
        <strain evidence="5 6">6AG</strain>
    </source>
</reference>
<dbReference type="PANTHER" id="PTHR42905:SF5">
    <property type="entry name" value="CARBOXYVINYL-CARBOXYPHOSPHONATE PHOSPHORYLMUTASE, CHLOROPLASTIC"/>
    <property type="match status" value="1"/>
</dbReference>